<keyword evidence="7" id="KW-0325">Glycoprotein</keyword>
<gene>
    <name evidence="13" type="ORF">CONPUDRAFT_83196</name>
</gene>
<dbReference type="Gene3D" id="3.30.560.10">
    <property type="entry name" value="Glucose Oxidase, domain 3"/>
    <property type="match status" value="1"/>
</dbReference>
<keyword evidence="6" id="KW-0560">Oxidoreductase</keyword>
<keyword evidence="14" id="KW-1185">Reference proteome</keyword>
<dbReference type="EMBL" id="JH711580">
    <property type="protein sequence ID" value="EIW79996.1"/>
    <property type="molecule type" value="Genomic_DNA"/>
</dbReference>
<evidence type="ECO:0000256" key="9">
    <source>
        <dbReference type="PIRSR" id="PIRSR000137-2"/>
    </source>
</evidence>
<organism evidence="13 14">
    <name type="scientific">Coniophora puteana (strain RWD-64-598)</name>
    <name type="common">Brown rot fungus</name>
    <dbReference type="NCBI Taxonomy" id="741705"/>
    <lineage>
        <taxon>Eukaryota</taxon>
        <taxon>Fungi</taxon>
        <taxon>Dikarya</taxon>
        <taxon>Basidiomycota</taxon>
        <taxon>Agaricomycotina</taxon>
        <taxon>Agaricomycetes</taxon>
        <taxon>Agaricomycetidae</taxon>
        <taxon>Boletales</taxon>
        <taxon>Coniophorineae</taxon>
        <taxon>Coniophoraceae</taxon>
        <taxon>Coniophora</taxon>
    </lineage>
</organism>
<sequence>MPGNINVNEVSGKSFDFIVVGGGTAGLRLAEKLTRETQFNVIVLDAGDISLEDPNILLPGQYGSHFGQDQYDWNFQTTSQKWSNNTKFAWNRGKVLGGSSGINFMCWTKPPKEEVDDLERLGNPGWNWNNFQAAVKDIEGYTQPTSKSTAAHGLNFQDWDIGTDGPIKLFHPATISQPEIKAYETMVKLGIPKAPAPMSGNPRGAYFAPKTIDHNGYTRSYSMTAFYFPHVNRSNLKVLTRAYVTKLMTSGQGTLTATGVEFTHDGKTYVVNASKEVVLCAGALKSPQILELSGIGRRDVLESIGVPLKLELPGVGENVQEHMFTGLSFELKDDVKDITLDVLRDPEARKEQVELHKKAEGAFTLAITGFAFTPMHAISDRIKDVYALAKKKILDEWDTYSPGLQEQYKIQLQRLEDPNSSPGEFVLVPGFLSHPNPPKPGKKYFTILLCLNHNFSRGTIHSVSSDPNGNPECDPHYFEHDVDLQTFVELAKFVRKMAKTSPLRDILVDEPEVNPGPDCDDSQLADWLKTTSATTYHTVGSLSMLPNDKGGVVDPNLKVYGTTNVRVADLSIIPLHFASHTLTTAYAIGAQAADIIARAHKS</sequence>
<feature type="active site" description="Proton donor" evidence="8">
    <location>
        <position position="537"/>
    </location>
</feature>
<reference evidence="14" key="1">
    <citation type="journal article" date="2012" name="Science">
        <title>The Paleozoic origin of enzymatic lignin decomposition reconstructed from 31 fungal genomes.</title>
        <authorList>
            <person name="Floudas D."/>
            <person name="Binder M."/>
            <person name="Riley R."/>
            <person name="Barry K."/>
            <person name="Blanchette R.A."/>
            <person name="Henrissat B."/>
            <person name="Martinez A.T."/>
            <person name="Otillar R."/>
            <person name="Spatafora J.W."/>
            <person name="Yadav J.S."/>
            <person name="Aerts A."/>
            <person name="Benoit I."/>
            <person name="Boyd A."/>
            <person name="Carlson A."/>
            <person name="Copeland A."/>
            <person name="Coutinho P.M."/>
            <person name="de Vries R.P."/>
            <person name="Ferreira P."/>
            <person name="Findley K."/>
            <person name="Foster B."/>
            <person name="Gaskell J."/>
            <person name="Glotzer D."/>
            <person name="Gorecki P."/>
            <person name="Heitman J."/>
            <person name="Hesse C."/>
            <person name="Hori C."/>
            <person name="Igarashi K."/>
            <person name="Jurgens J.A."/>
            <person name="Kallen N."/>
            <person name="Kersten P."/>
            <person name="Kohler A."/>
            <person name="Kuees U."/>
            <person name="Kumar T.K.A."/>
            <person name="Kuo A."/>
            <person name="LaButti K."/>
            <person name="Larrondo L.F."/>
            <person name="Lindquist E."/>
            <person name="Ling A."/>
            <person name="Lombard V."/>
            <person name="Lucas S."/>
            <person name="Lundell T."/>
            <person name="Martin R."/>
            <person name="McLaughlin D.J."/>
            <person name="Morgenstern I."/>
            <person name="Morin E."/>
            <person name="Murat C."/>
            <person name="Nagy L.G."/>
            <person name="Nolan M."/>
            <person name="Ohm R.A."/>
            <person name="Patyshakuliyeva A."/>
            <person name="Rokas A."/>
            <person name="Ruiz-Duenas F.J."/>
            <person name="Sabat G."/>
            <person name="Salamov A."/>
            <person name="Samejima M."/>
            <person name="Schmutz J."/>
            <person name="Slot J.C."/>
            <person name="St John F."/>
            <person name="Stenlid J."/>
            <person name="Sun H."/>
            <person name="Sun S."/>
            <person name="Syed K."/>
            <person name="Tsang A."/>
            <person name="Wiebenga A."/>
            <person name="Young D."/>
            <person name="Pisabarro A."/>
            <person name="Eastwood D.C."/>
            <person name="Martin F."/>
            <person name="Cullen D."/>
            <person name="Grigoriev I.V."/>
            <person name="Hibbett D.S."/>
        </authorList>
    </citation>
    <scope>NUCLEOTIDE SEQUENCE [LARGE SCALE GENOMIC DNA]</scope>
    <source>
        <strain evidence="14">RWD-64-598 SS2</strain>
    </source>
</reference>
<dbReference type="PROSITE" id="PS00624">
    <property type="entry name" value="GMC_OXRED_2"/>
    <property type="match status" value="1"/>
</dbReference>
<evidence type="ECO:0000256" key="4">
    <source>
        <dbReference type="ARBA" id="ARBA00022729"/>
    </source>
</evidence>
<feature type="domain" description="Glucose-methanol-choline oxidoreductase N-terminal" evidence="12">
    <location>
        <begin position="282"/>
        <end position="296"/>
    </location>
</feature>
<evidence type="ECO:0000256" key="6">
    <source>
        <dbReference type="ARBA" id="ARBA00023002"/>
    </source>
</evidence>
<dbReference type="Pfam" id="PF05199">
    <property type="entry name" value="GMC_oxred_C"/>
    <property type="match status" value="1"/>
</dbReference>
<evidence type="ECO:0000313" key="13">
    <source>
        <dbReference type="EMBL" id="EIW79996.1"/>
    </source>
</evidence>
<dbReference type="RefSeq" id="XP_007770301.1">
    <property type="nucleotide sequence ID" value="XM_007772111.1"/>
</dbReference>
<feature type="binding site" evidence="9">
    <location>
        <position position="244"/>
    </location>
    <ligand>
        <name>FAD</name>
        <dbReference type="ChEBI" id="CHEBI:57692"/>
    </ligand>
</feature>
<evidence type="ECO:0000259" key="12">
    <source>
        <dbReference type="PROSITE" id="PS00624"/>
    </source>
</evidence>
<keyword evidence="4" id="KW-0732">Signal</keyword>
<evidence type="ECO:0000256" key="5">
    <source>
        <dbReference type="ARBA" id="ARBA00022827"/>
    </source>
</evidence>
<evidence type="ECO:0000256" key="2">
    <source>
        <dbReference type="ARBA" id="ARBA00010790"/>
    </source>
</evidence>
<dbReference type="PANTHER" id="PTHR11552">
    <property type="entry name" value="GLUCOSE-METHANOL-CHOLINE GMC OXIDOREDUCTASE"/>
    <property type="match status" value="1"/>
</dbReference>
<keyword evidence="3 10" id="KW-0285">Flavoprotein</keyword>
<comment type="cofactor">
    <cofactor evidence="1 9">
        <name>FAD</name>
        <dbReference type="ChEBI" id="CHEBI:57692"/>
    </cofactor>
</comment>
<evidence type="ECO:0000256" key="3">
    <source>
        <dbReference type="ARBA" id="ARBA00022630"/>
    </source>
</evidence>
<dbReference type="PROSITE" id="PS00623">
    <property type="entry name" value="GMC_OXRED_1"/>
    <property type="match status" value="1"/>
</dbReference>
<dbReference type="InterPro" id="IPR036188">
    <property type="entry name" value="FAD/NAD-bd_sf"/>
</dbReference>
<dbReference type="InterPro" id="IPR007867">
    <property type="entry name" value="GMC_OxRtase_C"/>
</dbReference>
<accession>A0A5M3MLQ6</accession>
<dbReference type="InterPro" id="IPR012132">
    <property type="entry name" value="GMC_OxRdtase"/>
</dbReference>
<evidence type="ECO:0000256" key="10">
    <source>
        <dbReference type="RuleBase" id="RU003968"/>
    </source>
</evidence>
<feature type="active site" description="Proton acceptor" evidence="8">
    <location>
        <position position="580"/>
    </location>
</feature>
<evidence type="ECO:0000256" key="8">
    <source>
        <dbReference type="PIRSR" id="PIRSR000137-1"/>
    </source>
</evidence>
<comment type="similarity">
    <text evidence="2 10">Belongs to the GMC oxidoreductase family.</text>
</comment>
<dbReference type="OrthoDB" id="269227at2759"/>
<dbReference type="AlphaFoldDB" id="A0A5M3MLQ6"/>
<dbReference type="KEGG" id="cput:CONPUDRAFT_83196"/>
<evidence type="ECO:0000259" key="11">
    <source>
        <dbReference type="PROSITE" id="PS00623"/>
    </source>
</evidence>
<proteinExistence type="inferred from homology"/>
<dbReference type="GO" id="GO:0050660">
    <property type="term" value="F:flavin adenine dinucleotide binding"/>
    <property type="evidence" value="ECO:0007669"/>
    <property type="project" value="InterPro"/>
</dbReference>
<comment type="caution">
    <text evidence="13">The sequence shown here is derived from an EMBL/GenBank/DDBJ whole genome shotgun (WGS) entry which is preliminary data.</text>
</comment>
<dbReference type="Gene3D" id="3.50.50.60">
    <property type="entry name" value="FAD/NAD(P)-binding domain"/>
    <property type="match status" value="1"/>
</dbReference>
<feature type="binding site" evidence="9">
    <location>
        <position position="95"/>
    </location>
    <ligand>
        <name>FAD</name>
        <dbReference type="ChEBI" id="CHEBI:57692"/>
    </ligand>
</feature>
<dbReference type="InterPro" id="IPR000172">
    <property type="entry name" value="GMC_OxRdtase_N"/>
</dbReference>
<dbReference type="SUPFAM" id="SSF51905">
    <property type="entry name" value="FAD/NAD(P)-binding domain"/>
    <property type="match status" value="1"/>
</dbReference>
<evidence type="ECO:0000256" key="1">
    <source>
        <dbReference type="ARBA" id="ARBA00001974"/>
    </source>
</evidence>
<keyword evidence="5 9" id="KW-0274">FAD</keyword>
<dbReference type="PANTHER" id="PTHR11552:SF201">
    <property type="entry name" value="GLUCOSE-METHANOL-CHOLINE OXIDOREDUCTASE N-TERMINAL DOMAIN-CONTAINING PROTEIN"/>
    <property type="match status" value="1"/>
</dbReference>
<dbReference type="GO" id="GO:0016614">
    <property type="term" value="F:oxidoreductase activity, acting on CH-OH group of donors"/>
    <property type="evidence" value="ECO:0007669"/>
    <property type="project" value="InterPro"/>
</dbReference>
<protein>
    <submittedName>
        <fullName evidence="13">Alcohol oxidase</fullName>
    </submittedName>
</protein>
<evidence type="ECO:0000256" key="7">
    <source>
        <dbReference type="ARBA" id="ARBA00023180"/>
    </source>
</evidence>
<dbReference type="Proteomes" id="UP000053558">
    <property type="component" value="Unassembled WGS sequence"/>
</dbReference>
<evidence type="ECO:0000313" key="14">
    <source>
        <dbReference type="Proteomes" id="UP000053558"/>
    </source>
</evidence>
<dbReference type="SUPFAM" id="SSF54373">
    <property type="entry name" value="FAD-linked reductases, C-terminal domain"/>
    <property type="match status" value="1"/>
</dbReference>
<dbReference type="Pfam" id="PF00732">
    <property type="entry name" value="GMC_oxred_N"/>
    <property type="match status" value="1"/>
</dbReference>
<name>A0A5M3MLQ6_CONPW</name>
<dbReference type="GeneID" id="19210544"/>
<dbReference type="PIRSF" id="PIRSF000137">
    <property type="entry name" value="Alcohol_oxidase"/>
    <property type="match status" value="1"/>
</dbReference>
<feature type="domain" description="Glucose-methanol-choline oxidoreductase N-terminal" evidence="11">
    <location>
        <begin position="93"/>
        <end position="116"/>
    </location>
</feature>
<dbReference type="OMA" id="NYVGTCK"/>